<dbReference type="AlphaFoldDB" id="A0A4U8UGN4"/>
<comment type="caution">
    <text evidence="1">The sequence shown here is derived from an EMBL/GenBank/DDBJ whole genome shotgun (WGS) entry which is preliminary data.</text>
</comment>
<reference evidence="1 2" key="1">
    <citation type="journal article" date="2014" name="Genome Announc.">
        <title>Draft genome sequences of eight enterohepatic helicobacter species isolated from both laboratory and wild rodents.</title>
        <authorList>
            <person name="Sheh A."/>
            <person name="Shen Z."/>
            <person name="Fox J.G."/>
        </authorList>
    </citation>
    <scope>NUCLEOTIDE SEQUENCE [LARGE SCALE GENOMIC DNA]</scope>
    <source>
        <strain evidence="1 2">MIT-03-7007</strain>
    </source>
</reference>
<name>A0A4U8UGN4_9HELI</name>
<dbReference type="EMBL" id="JRPC02000043">
    <property type="protein sequence ID" value="TLE13390.1"/>
    <property type="molecule type" value="Genomic_DNA"/>
</dbReference>
<protein>
    <submittedName>
        <fullName evidence="1">Uncharacterized protein</fullName>
    </submittedName>
</protein>
<proteinExistence type="predicted"/>
<dbReference type="Proteomes" id="UP000029920">
    <property type="component" value="Unassembled WGS sequence"/>
</dbReference>
<evidence type="ECO:0000313" key="2">
    <source>
        <dbReference type="Proteomes" id="UP000029920"/>
    </source>
</evidence>
<accession>A0A4U8UGN4</accession>
<gene>
    <name evidence="1" type="ORF">LS72_009975</name>
</gene>
<sequence>MQEKNNDNFTLKEQRVVNIIEGFIMKFEKNSLLGLSLPAGHKNIKAFICKIYGEQALYTIWNKYAKEVLARVKDSIRKQRMNILNSKKVQSLQNKYPNLNIKDAYIYACLTKKFALSNNDLKEFEGILNIALKNVTPLDRNSQEYKKQKSKPKR</sequence>
<dbReference type="RefSeq" id="WP_034554962.1">
    <property type="nucleotide sequence ID" value="NZ_JRPC02000043.1"/>
</dbReference>
<keyword evidence="2" id="KW-1185">Reference proteome</keyword>
<organism evidence="1 2">
    <name type="scientific">Helicobacter apodemus</name>
    <dbReference type="NCBI Taxonomy" id="135569"/>
    <lineage>
        <taxon>Bacteria</taxon>
        <taxon>Pseudomonadati</taxon>
        <taxon>Campylobacterota</taxon>
        <taxon>Epsilonproteobacteria</taxon>
        <taxon>Campylobacterales</taxon>
        <taxon>Helicobacteraceae</taxon>
        <taxon>Helicobacter</taxon>
    </lineage>
</organism>
<evidence type="ECO:0000313" key="1">
    <source>
        <dbReference type="EMBL" id="TLE13390.1"/>
    </source>
</evidence>